<dbReference type="EnsemblMetazoa" id="XM_038202665.1">
    <property type="protein sequence ID" value="XP_038058593.1"/>
    <property type="gene ID" value="LOC119729876"/>
</dbReference>
<dbReference type="OMA" id="GICHRCE"/>
<evidence type="ECO:0000256" key="6">
    <source>
        <dbReference type="ARBA" id="ARBA00023242"/>
    </source>
</evidence>
<keyword evidence="2 7" id="KW-0479">Metal-binding</keyword>
<proteinExistence type="predicted"/>
<dbReference type="GO" id="GO:0060537">
    <property type="term" value="P:muscle tissue development"/>
    <property type="evidence" value="ECO:0007669"/>
    <property type="project" value="TreeGrafter"/>
</dbReference>
<dbReference type="FunFam" id="2.10.110.10:FF:000001">
    <property type="entry name" value="Cysteine and glycine-rich protein 1"/>
    <property type="match status" value="1"/>
</dbReference>
<protein>
    <recommendedName>
        <fullName evidence="8">LIM zinc-binding domain-containing protein</fullName>
    </recommendedName>
</protein>
<evidence type="ECO:0000313" key="10">
    <source>
        <dbReference type="Proteomes" id="UP000887568"/>
    </source>
</evidence>
<sequence>MPQWGGGESCPACDKSVYKAEEAPTTVKGRKFHKLCFKCATCNKMLDSTTVAEHELALYCRNCYGKHYGPKGVGFGAGAGTLGMDSGERFAKKLITQACKKMLDSTTVAAHDIKLFCKNCYGKFFGPKGVGFGGGAGSLSMDSGERFGGPRNEKKVF</sequence>
<evidence type="ECO:0000256" key="7">
    <source>
        <dbReference type="PROSITE-ProRule" id="PRU00125"/>
    </source>
</evidence>
<evidence type="ECO:0000256" key="2">
    <source>
        <dbReference type="ARBA" id="ARBA00022723"/>
    </source>
</evidence>
<dbReference type="SMART" id="SM00132">
    <property type="entry name" value="LIM"/>
    <property type="match status" value="1"/>
</dbReference>
<evidence type="ECO:0000256" key="5">
    <source>
        <dbReference type="ARBA" id="ARBA00023038"/>
    </source>
</evidence>
<evidence type="ECO:0000256" key="4">
    <source>
        <dbReference type="ARBA" id="ARBA00022833"/>
    </source>
</evidence>
<dbReference type="Proteomes" id="UP000887568">
    <property type="component" value="Unplaced"/>
</dbReference>
<dbReference type="PANTHER" id="PTHR24215:SF35">
    <property type="entry name" value="MUSCLE LIM PROTEIN MLP84B"/>
    <property type="match status" value="1"/>
</dbReference>
<evidence type="ECO:0000259" key="8">
    <source>
        <dbReference type="PROSITE" id="PS50023"/>
    </source>
</evidence>
<dbReference type="GO" id="GO:0005634">
    <property type="term" value="C:nucleus"/>
    <property type="evidence" value="ECO:0007669"/>
    <property type="project" value="UniProtKB-SubCell"/>
</dbReference>
<evidence type="ECO:0000313" key="9">
    <source>
        <dbReference type="EnsemblMetazoa" id="XP_038058593.1"/>
    </source>
</evidence>
<comment type="subcellular location">
    <subcellularLocation>
        <location evidence="1">Nucleus</location>
    </subcellularLocation>
</comment>
<dbReference type="GO" id="GO:0046872">
    <property type="term" value="F:metal ion binding"/>
    <property type="evidence" value="ECO:0007669"/>
    <property type="project" value="UniProtKB-KW"/>
</dbReference>
<organism evidence="9 10">
    <name type="scientific">Patiria miniata</name>
    <name type="common">Bat star</name>
    <name type="synonym">Asterina miniata</name>
    <dbReference type="NCBI Taxonomy" id="46514"/>
    <lineage>
        <taxon>Eukaryota</taxon>
        <taxon>Metazoa</taxon>
        <taxon>Echinodermata</taxon>
        <taxon>Eleutherozoa</taxon>
        <taxon>Asterozoa</taxon>
        <taxon>Asteroidea</taxon>
        <taxon>Valvatacea</taxon>
        <taxon>Valvatida</taxon>
        <taxon>Asterinidae</taxon>
        <taxon>Patiria</taxon>
    </lineage>
</organism>
<dbReference type="InterPro" id="IPR001781">
    <property type="entry name" value="Znf_LIM"/>
</dbReference>
<dbReference type="PROSITE" id="PS00478">
    <property type="entry name" value="LIM_DOMAIN_1"/>
    <property type="match status" value="1"/>
</dbReference>
<dbReference type="PANTHER" id="PTHR24215">
    <property type="entry name" value="RHO-GTPASE-ACTIVATING PROTEIN LRG1"/>
    <property type="match status" value="1"/>
</dbReference>
<accession>A0A914A427</accession>
<name>A0A914A427_PATMI</name>
<dbReference type="GO" id="GO:0030018">
    <property type="term" value="C:Z disc"/>
    <property type="evidence" value="ECO:0007669"/>
    <property type="project" value="TreeGrafter"/>
</dbReference>
<dbReference type="PROSITE" id="PS50023">
    <property type="entry name" value="LIM_DOMAIN_2"/>
    <property type="match status" value="1"/>
</dbReference>
<dbReference type="Gene3D" id="2.10.110.10">
    <property type="entry name" value="Cysteine Rich Protein"/>
    <property type="match status" value="2"/>
</dbReference>
<dbReference type="GO" id="GO:0045214">
    <property type="term" value="P:sarcomere organization"/>
    <property type="evidence" value="ECO:0007669"/>
    <property type="project" value="TreeGrafter"/>
</dbReference>
<keyword evidence="5 7" id="KW-0440">LIM domain</keyword>
<dbReference type="Pfam" id="PF00412">
    <property type="entry name" value="LIM"/>
    <property type="match status" value="1"/>
</dbReference>
<dbReference type="AlphaFoldDB" id="A0A914A427"/>
<dbReference type="GeneID" id="119729876"/>
<keyword evidence="4 7" id="KW-0862">Zinc</keyword>
<keyword evidence="3" id="KW-0677">Repeat</keyword>
<feature type="domain" description="LIM zinc-binding" evidence="8">
    <location>
        <begin position="8"/>
        <end position="70"/>
    </location>
</feature>
<keyword evidence="10" id="KW-1185">Reference proteome</keyword>
<dbReference type="OrthoDB" id="1679758at2759"/>
<dbReference type="GO" id="GO:0008307">
    <property type="term" value="F:structural constituent of muscle"/>
    <property type="evidence" value="ECO:0007669"/>
    <property type="project" value="TreeGrafter"/>
</dbReference>
<dbReference type="SUPFAM" id="SSF57716">
    <property type="entry name" value="Glucocorticoid receptor-like (DNA-binding domain)"/>
    <property type="match status" value="3"/>
</dbReference>
<keyword evidence="6" id="KW-0539">Nucleus</keyword>
<evidence type="ECO:0000256" key="3">
    <source>
        <dbReference type="ARBA" id="ARBA00022737"/>
    </source>
</evidence>
<dbReference type="GO" id="GO:0042805">
    <property type="term" value="F:actinin binding"/>
    <property type="evidence" value="ECO:0007669"/>
    <property type="project" value="TreeGrafter"/>
</dbReference>
<dbReference type="RefSeq" id="XP_038058593.1">
    <property type="nucleotide sequence ID" value="XM_038202665.1"/>
</dbReference>
<evidence type="ECO:0000256" key="1">
    <source>
        <dbReference type="ARBA" id="ARBA00004123"/>
    </source>
</evidence>
<reference evidence="9" key="1">
    <citation type="submission" date="2022-11" db="UniProtKB">
        <authorList>
            <consortium name="EnsemblMetazoa"/>
        </authorList>
    </citation>
    <scope>IDENTIFICATION</scope>
</reference>